<comment type="caution">
    <text evidence="1">The sequence shown here is derived from an EMBL/GenBank/DDBJ whole genome shotgun (WGS) entry which is preliminary data.</text>
</comment>
<reference evidence="1 2" key="1">
    <citation type="submission" date="2021-06" db="EMBL/GenBank/DDBJ databases">
        <authorList>
            <person name="Palmer J.M."/>
        </authorList>
    </citation>
    <scope>NUCLEOTIDE SEQUENCE [LARGE SCALE GENOMIC DNA]</scope>
    <source>
        <strain evidence="1 2">AS_MEX2019</strain>
        <tissue evidence="1">Muscle</tissue>
    </source>
</reference>
<evidence type="ECO:0000313" key="1">
    <source>
        <dbReference type="EMBL" id="MEQ2288860.1"/>
    </source>
</evidence>
<dbReference type="EMBL" id="JAHRIP010021657">
    <property type="protein sequence ID" value="MEQ2288860.1"/>
    <property type="molecule type" value="Genomic_DNA"/>
</dbReference>
<dbReference type="PANTHER" id="PTHR22640">
    <property type="entry name" value="STRUCTURAL MAINTENANCE OF CHROMOSOMES FLEXIBLE HINGE DOMAIN-CONTAINING PROTEIN 1"/>
    <property type="match status" value="1"/>
</dbReference>
<dbReference type="InterPro" id="IPR038892">
    <property type="entry name" value="SMCHD1"/>
</dbReference>
<keyword evidence="2" id="KW-1185">Reference proteome</keyword>
<accession>A0ABV0Y5P4</accession>
<proteinExistence type="predicted"/>
<protein>
    <submittedName>
        <fullName evidence="1">Uncharacterized protein</fullName>
    </submittedName>
</protein>
<dbReference type="PANTHER" id="PTHR22640:SF2">
    <property type="entry name" value="STRUCTURAL MAINTENANCE OF CHROMOSOMES FLEXIBLE HINGE DOMAIN-CONTAINING PROTEIN 1"/>
    <property type="match status" value="1"/>
</dbReference>
<dbReference type="Proteomes" id="UP001469553">
    <property type="component" value="Unassembled WGS sequence"/>
</dbReference>
<organism evidence="1 2">
    <name type="scientific">Ameca splendens</name>
    <dbReference type="NCBI Taxonomy" id="208324"/>
    <lineage>
        <taxon>Eukaryota</taxon>
        <taxon>Metazoa</taxon>
        <taxon>Chordata</taxon>
        <taxon>Craniata</taxon>
        <taxon>Vertebrata</taxon>
        <taxon>Euteleostomi</taxon>
        <taxon>Actinopterygii</taxon>
        <taxon>Neopterygii</taxon>
        <taxon>Teleostei</taxon>
        <taxon>Neoteleostei</taxon>
        <taxon>Acanthomorphata</taxon>
        <taxon>Ovalentaria</taxon>
        <taxon>Atherinomorphae</taxon>
        <taxon>Cyprinodontiformes</taxon>
        <taxon>Goodeidae</taxon>
        <taxon>Ameca</taxon>
    </lineage>
</organism>
<name>A0ABV0Y5P4_9TELE</name>
<gene>
    <name evidence="1" type="ORF">AMECASPLE_027159</name>
</gene>
<evidence type="ECO:0000313" key="2">
    <source>
        <dbReference type="Proteomes" id="UP001469553"/>
    </source>
</evidence>
<sequence length="154" mass="17734">MHAIVLKLADTFGDRRVSQVCLYRANTCAQISSRTVNFLEWFSQPSSYEFAVPSHETFVLTTTDRIVVDIDKFGKLKDNSTLYLLQNKDQFLPASIKEEIYFVPHYNTLIKSGTNEYFTEGQKSLLPTQRSLPALLPSWWTTVFQRQRTTLESG</sequence>